<feature type="signal peptide" evidence="5">
    <location>
        <begin position="1"/>
        <end position="17"/>
    </location>
</feature>
<dbReference type="GO" id="GO:0034066">
    <property type="term" value="C:Ric1-Rgp1 guanyl-nucleotide exchange factor complex"/>
    <property type="evidence" value="ECO:0007669"/>
    <property type="project" value="InterPro"/>
</dbReference>
<feature type="region of interest" description="Disordered" evidence="4">
    <location>
        <begin position="1294"/>
        <end position="1319"/>
    </location>
</feature>
<feature type="chain" id="PRO_5020040296" description="Protein RIC1 homolog" evidence="5">
    <location>
        <begin position="18"/>
        <end position="1604"/>
    </location>
</feature>
<dbReference type="InterPro" id="IPR040096">
    <property type="entry name" value="Ric1"/>
</dbReference>
<dbReference type="GO" id="GO:0005829">
    <property type="term" value="C:cytosol"/>
    <property type="evidence" value="ECO:0007669"/>
    <property type="project" value="TreeGrafter"/>
</dbReference>
<dbReference type="GO" id="GO:0000139">
    <property type="term" value="C:Golgi membrane"/>
    <property type="evidence" value="ECO:0007669"/>
    <property type="project" value="TreeGrafter"/>
</dbReference>
<gene>
    <name evidence="7" type="ORF">D915_005610</name>
</gene>
<feature type="region of interest" description="Disordered" evidence="4">
    <location>
        <begin position="573"/>
        <end position="622"/>
    </location>
</feature>
<keyword evidence="2" id="KW-0472">Membrane</keyword>
<dbReference type="PANTHER" id="PTHR22746">
    <property type="entry name" value="RAB6A-GEF COMPLEX PARTNER PROTEIN 1"/>
    <property type="match status" value="1"/>
</dbReference>
<protein>
    <recommendedName>
        <fullName evidence="3">Protein RIC1 homolog</fullName>
    </recommendedName>
</protein>
<feature type="region of interest" description="Disordered" evidence="4">
    <location>
        <begin position="650"/>
        <end position="670"/>
    </location>
</feature>
<organism evidence="7 8">
    <name type="scientific">Fasciola hepatica</name>
    <name type="common">Liver fluke</name>
    <dbReference type="NCBI Taxonomy" id="6192"/>
    <lineage>
        <taxon>Eukaryota</taxon>
        <taxon>Metazoa</taxon>
        <taxon>Spiralia</taxon>
        <taxon>Lophotrochozoa</taxon>
        <taxon>Platyhelminthes</taxon>
        <taxon>Trematoda</taxon>
        <taxon>Digenea</taxon>
        <taxon>Plagiorchiida</taxon>
        <taxon>Echinostomata</taxon>
        <taxon>Echinostomatoidea</taxon>
        <taxon>Fasciolidae</taxon>
        <taxon>Fasciola</taxon>
    </lineage>
</organism>
<dbReference type="GO" id="GO:0042147">
    <property type="term" value="P:retrograde transport, endosome to Golgi"/>
    <property type="evidence" value="ECO:0007669"/>
    <property type="project" value="TreeGrafter"/>
</dbReference>
<evidence type="ECO:0000256" key="2">
    <source>
        <dbReference type="ARBA" id="ARBA00023136"/>
    </source>
</evidence>
<dbReference type="InterPro" id="IPR015943">
    <property type="entry name" value="WD40/YVTN_repeat-like_dom_sf"/>
</dbReference>
<evidence type="ECO:0000256" key="4">
    <source>
        <dbReference type="SAM" id="MobiDB-lite"/>
    </source>
</evidence>
<evidence type="ECO:0000256" key="5">
    <source>
        <dbReference type="SAM" id="SignalP"/>
    </source>
</evidence>
<keyword evidence="8" id="KW-1185">Reference proteome</keyword>
<evidence type="ECO:0000313" key="7">
    <source>
        <dbReference type="EMBL" id="THD23511.1"/>
    </source>
</evidence>
<comment type="caution">
    <text evidence="7">The sequence shown here is derived from an EMBL/GenBank/DDBJ whole genome shotgun (WGS) entry which is preliminary data.</text>
</comment>
<dbReference type="Proteomes" id="UP000230066">
    <property type="component" value="Unassembled WGS sequence"/>
</dbReference>
<keyword evidence="5" id="KW-0732">Signal</keyword>
<reference evidence="7" key="1">
    <citation type="submission" date="2019-03" db="EMBL/GenBank/DDBJ databases">
        <title>Improved annotation for the trematode Fasciola hepatica.</title>
        <authorList>
            <person name="Choi Y.-J."/>
            <person name="Martin J."/>
            <person name="Mitreva M."/>
        </authorList>
    </citation>
    <scope>NUCLEOTIDE SEQUENCE [LARGE SCALE GENOMIC DNA]</scope>
</reference>
<dbReference type="PANTHER" id="PTHR22746:SF10">
    <property type="entry name" value="GUANINE NUCLEOTIDE EXCHANGE FACTOR SUBUNIT RIC1"/>
    <property type="match status" value="1"/>
</dbReference>
<dbReference type="SUPFAM" id="SSF50978">
    <property type="entry name" value="WD40 repeat-like"/>
    <property type="match status" value="1"/>
</dbReference>
<accession>A0A4E0RBH1</accession>
<feature type="domain" description="RIC1 C-terminal alpha solenoid region" evidence="6">
    <location>
        <begin position="864"/>
        <end position="1025"/>
    </location>
</feature>
<name>A0A4E0RBH1_FASHE</name>
<proteinExistence type="predicted"/>
<dbReference type="InterPro" id="IPR036322">
    <property type="entry name" value="WD40_repeat_dom_sf"/>
</dbReference>
<dbReference type="Pfam" id="PF07064">
    <property type="entry name" value="RIC1"/>
    <property type="match status" value="1"/>
</dbReference>
<feature type="compositionally biased region" description="Acidic residues" evidence="4">
    <location>
        <begin position="603"/>
        <end position="612"/>
    </location>
</feature>
<feature type="region of interest" description="Disordered" evidence="4">
    <location>
        <begin position="1075"/>
        <end position="1120"/>
    </location>
</feature>
<comment type="subcellular location">
    <subcellularLocation>
        <location evidence="1">Membrane</location>
    </subcellularLocation>
</comment>
<dbReference type="Gene3D" id="2.130.10.10">
    <property type="entry name" value="YVTN repeat-like/Quinoprotein amine dehydrogenase"/>
    <property type="match status" value="1"/>
</dbReference>
<feature type="compositionally biased region" description="Polar residues" evidence="4">
    <location>
        <begin position="1075"/>
        <end position="1110"/>
    </location>
</feature>
<evidence type="ECO:0000256" key="1">
    <source>
        <dbReference type="ARBA" id="ARBA00004370"/>
    </source>
</evidence>
<evidence type="ECO:0000256" key="3">
    <source>
        <dbReference type="ARBA" id="ARBA00029879"/>
    </source>
</evidence>
<evidence type="ECO:0000313" key="8">
    <source>
        <dbReference type="Proteomes" id="UP000230066"/>
    </source>
</evidence>
<dbReference type="InterPro" id="IPR009771">
    <property type="entry name" value="RIC1_C"/>
</dbReference>
<dbReference type="GO" id="GO:0006886">
    <property type="term" value="P:intracellular protein transport"/>
    <property type="evidence" value="ECO:0007669"/>
    <property type="project" value="InterPro"/>
</dbReference>
<dbReference type="EMBL" id="JXXN02002106">
    <property type="protein sequence ID" value="THD23511.1"/>
    <property type="molecule type" value="Genomic_DNA"/>
</dbReference>
<sequence>MLFCLLSLIILQNLVQTFHSSKFRTSNALDGEITCCQFNEDGQYLAFGTDSGCFSLSKTAFGPCTYANDLVFGLRDEDENKHERHSVLTCVVVLQLTGCISCICFCGDQCIVCTSDGLIYFVRVNGKNEQNCCSAITSVPFFRDVEHSKAPGVSDPTTYCCAMFLAPTIGGFLTLLSSGNLCVLRCQSDELSEKNLEGIWAEPCGHGVSLSVNCRFRVAAVGLTNSEIALYRLDEATGVLLIQQHLRISDREYPDAAALVGPASHLVWSSDGYALAVAWYNCGWALWSVSGGLLYTSLGERVGLARQLRLISLAWSDEGSQIMAHVSITTCASRPDHVTEEQADSIDGPKRSSEAMTVVQNCLSVFHLARSALTRNPTSDNHRHLVLQTAERVLFTNRAQLTKARSPHVLSLPALYLKHNWPLRYVGVDASGNRIAVAGCHGLAHYNCLTQRWHVFGNEVQVRMYPCEQRLDDQFVFRHSIKGSSIPLLVDCHQDLFTTLTEDGRVHVFCLMETGSQGRRKHVEITAVQIIDLTNLITFPTCVVRLCLSTLMANLPSTRDSTELKRTKLGLSTTASLHSAPAPTTASQESNGQSSNHFSDQDPNNDDADEEEKDGHDLLHPNVRPLLSASSVPPKSLVLNYAGQLFILQPSRSSNPDEEDESLRQNHTRESRVRVRPLLLTPFLIASGVELVWLVSVSRSGDWTPEKQAPSDDFPQNPLLRAYISGSLWLYCGSSGLQIWLPLPKLPPTSPHALFSARESFVYERQLSLPSGKLNSRSVAASAPGYISRRVMLSIELDECVHPLTILFSDALLVGIFNEFHHPWALSSHRCSSAIQDVSNQPSSGLYSIIPYGINLLDTHSFLHRLIQELLKRNLGVHALRLASAYESLPHFHRVLEWLLHEVLESEATSKSPIPDPLLPQVVAFIQEFPHFLETVAQCARKTEVARWPHLFTAVGRRPKDLFELCVDCGNLPAAAAYLIILQFCEPVGVSQKCTLHLLEAALKASRWSLIRDMLRFLNAIDPSDLKCDPSVAFKSAEKSTDARTQSQPPKISKQLTSLEATVEIRTDLVIQSRRSSTLKSSNPTHTGFPEMNSSKVESGTGTRSRLSSKSDGDSALNPAGQQPCLADMIKQMLNSTAFDLFAHGQLKQLTELVVNLTTYFGAHQDALARWIASQSCEKFILHDWPASLLKLHDQFQWPLPMQCCLNTVEADYHETHACNDNHECTNRSTNPGIKWATVLRQLRFLLNQLLQAGSFEWASLIALMLLDRTGLFHAITLAIDAATQCTLQRLRHRSNPGDAATAPPGDSGPGSRVSTNRATSLWRRVTGHPTQSDTNVDEPNCISPPVSPVFGDPLSRVFAGLHQLETWSVHNCPAYHLFLSRLQPELDQLVEQATSFFGQCAWASQFHLPTVMSKPSVSAPTSVAFVDLDSTMPELKLHTPNVVTNSDQEEPLTRIERVQLVACANSLAGIDGSDNSQSESQTDLGINPNSGLHAIEPVHPLSRPSKSGVLVSSLDSSNSLFSVGHLTLSTVDGPVLSQTRRTASENWTEMVRTMEPTRKKTTGSIHTINDDPSVIYADEHVVDGTSEVNLHKASNSSYGCILS</sequence>
<evidence type="ECO:0000259" key="6">
    <source>
        <dbReference type="Pfam" id="PF07064"/>
    </source>
</evidence>
<feature type="compositionally biased region" description="Polar residues" evidence="4">
    <location>
        <begin position="573"/>
        <end position="602"/>
    </location>
</feature>